<evidence type="ECO:0000313" key="1">
    <source>
        <dbReference type="EMBL" id="AFB69862.2"/>
    </source>
</evidence>
<organism evidence="1">
    <name type="scientific">Acinetobacter baumannii</name>
    <dbReference type="NCBI Taxonomy" id="470"/>
    <lineage>
        <taxon>Bacteria</taxon>
        <taxon>Pseudomonadati</taxon>
        <taxon>Pseudomonadota</taxon>
        <taxon>Gammaproteobacteria</taxon>
        <taxon>Moraxellales</taxon>
        <taxon>Moraxellaceae</taxon>
        <taxon>Acinetobacter</taxon>
        <taxon>Acinetobacter calcoaceticus/baumannii complex</taxon>
    </lineage>
</organism>
<dbReference type="EMBL" id="JN872565">
    <property type="protein sequence ID" value="AFB69862.2"/>
    <property type="molecule type" value="Genomic_DNA"/>
</dbReference>
<sequence length="106" mass="12155">MKIDEPTNFQVFMAEVNKTAKTESIGAYHQVPFRMARWNFARLEGLRNHMGEPRNKVLNSLIEIALDQVFEQLEHGSKEIRRSVLEEVSKVLESIEHDGSGSLDND</sequence>
<proteinExistence type="predicted"/>
<gene>
    <name evidence="1" type="primary">orf106</name>
</gene>
<dbReference type="AlphaFoldDB" id="H6VTN8"/>
<protein>
    <submittedName>
        <fullName evidence="1">Uncharacterized protein</fullName>
    </submittedName>
</protein>
<keyword evidence="1" id="KW-0614">Plasmid</keyword>
<accession>H6VTN8</accession>
<geneLocation type="plasmid" evidence="1">
    <name>pTS236</name>
</geneLocation>
<name>H6VTN8_ACIBA</name>
<reference evidence="1" key="1">
    <citation type="submission" date="2013-03" db="EMBL/GenBank/DDBJ databases">
        <title>Sequence of indigenous plasmid of Acinetobacter baumannii DS002.</title>
        <authorList>
            <person name="Longkumer T."/>
            <person name="Kamireddy S."/>
            <person name="Pitchika G."/>
            <person name="Siddavattam D."/>
        </authorList>
    </citation>
    <scope>NUCLEOTIDE SEQUENCE</scope>
    <source>
        <strain evidence="1">DS002</strain>
        <plasmid evidence="1">pTS236</plasmid>
    </source>
</reference>